<evidence type="ECO:0000256" key="7">
    <source>
        <dbReference type="PIRSR" id="PIRSR601765-1"/>
    </source>
</evidence>
<dbReference type="InterPro" id="IPR001765">
    <property type="entry name" value="Carbonic_anhydrase"/>
</dbReference>
<reference evidence="9 10" key="1">
    <citation type="submission" date="2019-01" db="EMBL/GenBank/DDBJ databases">
        <authorList>
            <person name="Brito A."/>
        </authorList>
    </citation>
    <scope>NUCLEOTIDE SEQUENCE [LARGE SCALE GENOMIC DNA]</scope>
    <source>
        <strain evidence="9">1</strain>
    </source>
</reference>
<dbReference type="GO" id="GO:0004089">
    <property type="term" value="F:carbonate dehydratase activity"/>
    <property type="evidence" value="ECO:0007669"/>
    <property type="project" value="UniProtKB-EC"/>
</dbReference>
<dbReference type="EC" id="4.2.1.1" evidence="2"/>
<evidence type="ECO:0000313" key="10">
    <source>
        <dbReference type="Proteomes" id="UP000320055"/>
    </source>
</evidence>
<dbReference type="PANTHER" id="PTHR11002">
    <property type="entry name" value="CARBONIC ANHYDRASE"/>
    <property type="match status" value="1"/>
</dbReference>
<feature type="chain" id="PRO_5022191453" description="carbonic anhydrase" evidence="8">
    <location>
        <begin position="28"/>
        <end position="239"/>
    </location>
</feature>
<dbReference type="GO" id="GO:0008270">
    <property type="term" value="F:zinc ion binding"/>
    <property type="evidence" value="ECO:0007669"/>
    <property type="project" value="InterPro"/>
</dbReference>
<keyword evidence="5 9" id="KW-0456">Lyase</keyword>
<evidence type="ECO:0000256" key="4">
    <source>
        <dbReference type="ARBA" id="ARBA00022833"/>
    </source>
</evidence>
<evidence type="ECO:0000256" key="5">
    <source>
        <dbReference type="ARBA" id="ARBA00023239"/>
    </source>
</evidence>
<feature type="signal peptide" evidence="8">
    <location>
        <begin position="1"/>
        <end position="27"/>
    </location>
</feature>
<name>A0A563VT35_9CYAN</name>
<dbReference type="Pfam" id="PF00484">
    <property type="entry name" value="Pro_CA"/>
    <property type="match status" value="1"/>
</dbReference>
<evidence type="ECO:0000256" key="2">
    <source>
        <dbReference type="ARBA" id="ARBA00012925"/>
    </source>
</evidence>
<feature type="binding site" evidence="7">
    <location>
        <position position="96"/>
    </location>
    <ligand>
        <name>Zn(2+)</name>
        <dbReference type="ChEBI" id="CHEBI:29105"/>
    </ligand>
</feature>
<evidence type="ECO:0000256" key="6">
    <source>
        <dbReference type="ARBA" id="ARBA00048348"/>
    </source>
</evidence>
<dbReference type="SUPFAM" id="SSF53056">
    <property type="entry name" value="beta-carbonic anhydrase, cab"/>
    <property type="match status" value="1"/>
</dbReference>
<evidence type="ECO:0000256" key="8">
    <source>
        <dbReference type="SAM" id="SignalP"/>
    </source>
</evidence>
<feature type="binding site" evidence="7">
    <location>
        <position position="149"/>
    </location>
    <ligand>
        <name>Zn(2+)</name>
        <dbReference type="ChEBI" id="CHEBI:29105"/>
    </ligand>
</feature>
<evidence type="ECO:0000256" key="3">
    <source>
        <dbReference type="ARBA" id="ARBA00022723"/>
    </source>
</evidence>
<keyword evidence="4 7" id="KW-0862">Zinc</keyword>
<comment type="catalytic activity">
    <reaction evidence="6">
        <text>hydrogencarbonate + H(+) = CO2 + H2O</text>
        <dbReference type="Rhea" id="RHEA:10748"/>
        <dbReference type="ChEBI" id="CHEBI:15377"/>
        <dbReference type="ChEBI" id="CHEBI:15378"/>
        <dbReference type="ChEBI" id="CHEBI:16526"/>
        <dbReference type="ChEBI" id="CHEBI:17544"/>
        <dbReference type="EC" id="4.2.1.1"/>
    </reaction>
</comment>
<accession>A0A563VT35</accession>
<dbReference type="PROSITE" id="PS51318">
    <property type="entry name" value="TAT"/>
    <property type="match status" value="1"/>
</dbReference>
<comment type="cofactor">
    <cofactor evidence="7">
        <name>Zn(2+)</name>
        <dbReference type="ChEBI" id="CHEBI:29105"/>
    </cofactor>
    <text evidence="7">Binds 1 zinc ion per subunit.</text>
</comment>
<dbReference type="SMART" id="SM00947">
    <property type="entry name" value="Pro_CA"/>
    <property type="match status" value="1"/>
</dbReference>
<dbReference type="OrthoDB" id="9797527at2"/>
<dbReference type="Gene3D" id="3.40.1050.10">
    <property type="entry name" value="Carbonic anhydrase"/>
    <property type="match status" value="1"/>
</dbReference>
<proteinExistence type="inferred from homology"/>
<keyword evidence="8" id="KW-0732">Signal</keyword>
<dbReference type="PANTHER" id="PTHR11002:SF76">
    <property type="entry name" value="CARBONIC ANHYDRASE"/>
    <property type="match status" value="1"/>
</dbReference>
<dbReference type="RefSeq" id="WP_144873164.1">
    <property type="nucleotide sequence ID" value="NZ_LR214013.1"/>
</dbReference>
<sequence>MNMIARRKLLKLGVVALGTGVATKARALETSSASEKETIIAFETLNGDSTPDRVLEALMAGNKRFVTNKSEARNQEYLRLQEVVEGQKPLVSILGCADSRVPIEIIFDRGFGDLFVVRDAGNIATPEEIGSLEYGTAILGSKVLMVLGHEKCGAVKAALEGKPLPGQIGSIVAAIQPAIDRNDKNDSEKFYTKTIKRNIRLQVEKLNSSPLLHDLVEQGKLKIVGAYYNLTNGEVSLVD</sequence>
<dbReference type="CDD" id="cd03378">
    <property type="entry name" value="beta_CA_cladeC"/>
    <property type="match status" value="1"/>
</dbReference>
<organism evidence="9 10">
    <name type="scientific">Hyella patelloides LEGE 07179</name>
    <dbReference type="NCBI Taxonomy" id="945734"/>
    <lineage>
        <taxon>Bacteria</taxon>
        <taxon>Bacillati</taxon>
        <taxon>Cyanobacteriota</taxon>
        <taxon>Cyanophyceae</taxon>
        <taxon>Pleurocapsales</taxon>
        <taxon>Hyellaceae</taxon>
        <taxon>Hyella</taxon>
    </lineage>
</organism>
<keyword evidence="10" id="KW-1185">Reference proteome</keyword>
<feature type="binding site" evidence="7">
    <location>
        <position position="152"/>
    </location>
    <ligand>
        <name>Zn(2+)</name>
        <dbReference type="ChEBI" id="CHEBI:29105"/>
    </ligand>
</feature>
<comment type="similarity">
    <text evidence="1">Belongs to the beta-class carbonic anhydrase family.</text>
</comment>
<dbReference type="AlphaFoldDB" id="A0A563VT35"/>
<protein>
    <recommendedName>
        <fullName evidence="2">carbonic anhydrase</fullName>
        <ecNumber evidence="2">4.2.1.1</ecNumber>
    </recommendedName>
</protein>
<evidence type="ECO:0000256" key="1">
    <source>
        <dbReference type="ARBA" id="ARBA00006217"/>
    </source>
</evidence>
<dbReference type="Proteomes" id="UP000320055">
    <property type="component" value="Unassembled WGS sequence"/>
</dbReference>
<dbReference type="InterPro" id="IPR036874">
    <property type="entry name" value="Carbonic_anhydrase_sf"/>
</dbReference>
<dbReference type="EMBL" id="CAACVJ010000191">
    <property type="protein sequence ID" value="VEP14558.1"/>
    <property type="molecule type" value="Genomic_DNA"/>
</dbReference>
<keyword evidence="3 7" id="KW-0479">Metal-binding</keyword>
<feature type="binding site" evidence="7">
    <location>
        <position position="98"/>
    </location>
    <ligand>
        <name>Zn(2+)</name>
        <dbReference type="ChEBI" id="CHEBI:29105"/>
    </ligand>
</feature>
<evidence type="ECO:0000313" key="9">
    <source>
        <dbReference type="EMBL" id="VEP14558.1"/>
    </source>
</evidence>
<gene>
    <name evidence="9" type="ORF">H1P_2700001</name>
</gene>
<dbReference type="InterPro" id="IPR006311">
    <property type="entry name" value="TAT_signal"/>
</dbReference>